<proteinExistence type="predicted"/>
<gene>
    <name evidence="1" type="ORF">SAMN05444363_1909</name>
</gene>
<accession>A0A1M6EQW8</accession>
<evidence type="ECO:0000313" key="2">
    <source>
        <dbReference type="Proteomes" id="UP000184488"/>
    </source>
</evidence>
<keyword evidence="2" id="KW-1185">Reference proteome</keyword>
<dbReference type="STRING" id="415425.SAMN05444363_1909"/>
<name>A0A1M6EQW8_9FLAO</name>
<reference evidence="2" key="1">
    <citation type="submission" date="2016-11" db="EMBL/GenBank/DDBJ databases">
        <authorList>
            <person name="Varghese N."/>
            <person name="Submissions S."/>
        </authorList>
    </citation>
    <scope>NUCLEOTIDE SEQUENCE [LARGE SCALE GENOMIC DNA]</scope>
    <source>
        <strain evidence="2">DSM 18829</strain>
    </source>
</reference>
<sequence length="249" mass="29464">MNNTIKYVQILLLISLQLTAQENYQNVKKNIEEYIQIYKREGKTNKYLNTIISNFNESKKIELKDLKKDNVGICIILSEDNPDLIISPAKYTFYEEKINISAIGPQNPNELPDYMKEYVQKYLTEIESIGGTELFQKLILKKIETEGTFIENKTEYVVNEPNTISFIREKDNWMYIISIDDDYKNLTNPRIIVYCFKNSISGKNIFNLNDSLENTEKRKEKKLSKHEEDRKMFPLYHDFRIDDLREGLK</sequence>
<dbReference type="OrthoDB" id="1237882at2"/>
<dbReference type="EMBL" id="FQZI01000003">
    <property type="protein sequence ID" value="SHI87845.1"/>
    <property type="molecule type" value="Genomic_DNA"/>
</dbReference>
<evidence type="ECO:0000313" key="1">
    <source>
        <dbReference type="EMBL" id="SHI87845.1"/>
    </source>
</evidence>
<dbReference type="AlphaFoldDB" id="A0A1M6EQW8"/>
<protein>
    <submittedName>
        <fullName evidence="1">Uncharacterized protein</fullName>
    </submittedName>
</protein>
<dbReference type="RefSeq" id="WP_073310791.1">
    <property type="nucleotide sequence ID" value="NZ_FQZI01000003.1"/>
</dbReference>
<dbReference type="Proteomes" id="UP000184488">
    <property type="component" value="Unassembled WGS sequence"/>
</dbReference>
<organism evidence="1 2">
    <name type="scientific">Flavobacterium terrae</name>
    <dbReference type="NCBI Taxonomy" id="415425"/>
    <lineage>
        <taxon>Bacteria</taxon>
        <taxon>Pseudomonadati</taxon>
        <taxon>Bacteroidota</taxon>
        <taxon>Flavobacteriia</taxon>
        <taxon>Flavobacteriales</taxon>
        <taxon>Flavobacteriaceae</taxon>
        <taxon>Flavobacterium</taxon>
    </lineage>
</organism>